<evidence type="ECO:0000313" key="3">
    <source>
        <dbReference type="Proteomes" id="UP001597369"/>
    </source>
</evidence>
<comment type="caution">
    <text evidence="2">The sequence shown here is derived from an EMBL/GenBank/DDBJ whole genome shotgun (WGS) entry which is preliminary data.</text>
</comment>
<keyword evidence="3" id="KW-1185">Reference proteome</keyword>
<name>A0ABW4X1Z6_9BACT</name>
<dbReference type="EMBL" id="JBHUHV010000058">
    <property type="protein sequence ID" value="MFD2069002.1"/>
    <property type="molecule type" value="Genomic_DNA"/>
</dbReference>
<proteinExistence type="predicted"/>
<gene>
    <name evidence="2" type="ORF">ACFSKU_19085</name>
</gene>
<evidence type="ECO:0008006" key="4">
    <source>
        <dbReference type="Google" id="ProtNLM"/>
    </source>
</evidence>
<dbReference type="PROSITE" id="PS51257">
    <property type="entry name" value="PROKAR_LIPOPROTEIN"/>
    <property type="match status" value="1"/>
</dbReference>
<dbReference type="Proteomes" id="UP001597369">
    <property type="component" value="Unassembled WGS sequence"/>
</dbReference>
<accession>A0ABW4X1Z6</accession>
<feature type="chain" id="PRO_5046597661" description="Late embryogenesis abundant protein" evidence="1">
    <location>
        <begin position="24"/>
        <end position="193"/>
    </location>
</feature>
<dbReference type="RefSeq" id="WP_229957530.1">
    <property type="nucleotide sequence ID" value="NZ_JAJJWI010000001.1"/>
</dbReference>
<reference evidence="3" key="1">
    <citation type="journal article" date="2019" name="Int. J. Syst. Evol. Microbiol.">
        <title>The Global Catalogue of Microorganisms (GCM) 10K type strain sequencing project: providing services to taxonomists for standard genome sequencing and annotation.</title>
        <authorList>
            <consortium name="The Broad Institute Genomics Platform"/>
            <consortium name="The Broad Institute Genome Sequencing Center for Infectious Disease"/>
            <person name="Wu L."/>
            <person name="Ma J."/>
        </authorList>
    </citation>
    <scope>NUCLEOTIDE SEQUENCE [LARGE SCALE GENOMIC DNA]</scope>
    <source>
        <strain evidence="3">JCM 16545</strain>
    </source>
</reference>
<keyword evidence="1" id="KW-0732">Signal</keyword>
<feature type="signal peptide" evidence="1">
    <location>
        <begin position="1"/>
        <end position="23"/>
    </location>
</feature>
<evidence type="ECO:0000256" key="1">
    <source>
        <dbReference type="SAM" id="SignalP"/>
    </source>
</evidence>
<organism evidence="2 3">
    <name type="scientific">Pontibacter silvestris</name>
    <dbReference type="NCBI Taxonomy" id="2305183"/>
    <lineage>
        <taxon>Bacteria</taxon>
        <taxon>Pseudomonadati</taxon>
        <taxon>Bacteroidota</taxon>
        <taxon>Cytophagia</taxon>
        <taxon>Cytophagales</taxon>
        <taxon>Hymenobacteraceae</taxon>
        <taxon>Pontibacter</taxon>
    </lineage>
</organism>
<sequence length="193" mass="21355">MTRRLQNYVIVFMLLMFSVACSTKNDIEAFKEADYSLESLDEVRVNGINLLEIKNSKDFSFGEAAALISAFSDNKLNATSTLGLNVSLDESSKDRTMTVTQLKWQLLLDDQQTLSGLVSEPVELHDGLNTITVKTPVTFSEESGGASLNNLLRLATMLNKEEGQRPKVTLQIKPTIATSVGPLEIPRFINIKE</sequence>
<evidence type="ECO:0000313" key="2">
    <source>
        <dbReference type="EMBL" id="MFD2069002.1"/>
    </source>
</evidence>
<protein>
    <recommendedName>
        <fullName evidence="4">Late embryogenesis abundant protein</fullName>
    </recommendedName>
</protein>